<dbReference type="PANTHER" id="PTHR40628:SF1">
    <property type="entry name" value="CHROMO DOMAIN-CONTAINING PROTEIN"/>
    <property type="match status" value="1"/>
</dbReference>
<organism evidence="3 4">
    <name type="scientific">Zopfia rhizophila CBS 207.26</name>
    <dbReference type="NCBI Taxonomy" id="1314779"/>
    <lineage>
        <taxon>Eukaryota</taxon>
        <taxon>Fungi</taxon>
        <taxon>Dikarya</taxon>
        <taxon>Ascomycota</taxon>
        <taxon>Pezizomycotina</taxon>
        <taxon>Dothideomycetes</taxon>
        <taxon>Dothideomycetes incertae sedis</taxon>
        <taxon>Zopfiaceae</taxon>
        <taxon>Zopfia</taxon>
    </lineage>
</organism>
<dbReference type="EMBL" id="ML994648">
    <property type="protein sequence ID" value="KAF2182367.1"/>
    <property type="molecule type" value="Genomic_DNA"/>
</dbReference>
<proteinExistence type="predicted"/>
<name>A0A6A6DRW3_9PEZI</name>
<accession>A0A6A6DRW3</accession>
<sequence length="442" mass="49860">MASSSSSDLLCPDWVFSNNSNVHACKDRGWFTDYTPFESFVGSIYFDNQKTPVAGVGVVVLPVKKSPNRSGPDAHGQLVLHDVVHCPSAICNIIGYTAAIDANYHILLGFAETGKSMGTIKDRHGRSVAYFAPKKRFYQVKLSGPPVGPAVGPSALRDDIFMLNVRWSKLEQARWETYKQSRGGPLSVVQSKKETVKDQPKKSTVKGQPKNNKIQHPQPSAPYTTYEKQWLKVHYGNEYHLLQAYGLSIFKDEDREEGRAMVRQFMADEGSEGKEFVLALLGESEGAADAKNDDSEDESEESDEDWEGSMVDYLFDEKSLRWIKNNYGTSMSFMHSFGLKIYEPDDCNEAHAIACKMMEDEKELEGDSEDDGEDSEEDGENLEEDLEGHMTDYLFDEKSLDWIEKHFGNSMKFMYSHGLKFYDNDDCVEAQNIARVMVKQGQ</sequence>
<evidence type="ECO:0000313" key="4">
    <source>
        <dbReference type="Proteomes" id="UP000800200"/>
    </source>
</evidence>
<feature type="region of interest" description="Disordered" evidence="1">
    <location>
        <begin position="286"/>
        <end position="308"/>
    </location>
</feature>
<feature type="compositionally biased region" description="Polar residues" evidence="1">
    <location>
        <begin position="205"/>
        <end position="221"/>
    </location>
</feature>
<dbReference type="AlphaFoldDB" id="A0A6A6DRW3"/>
<feature type="compositionally biased region" description="Basic and acidic residues" evidence="1">
    <location>
        <begin position="191"/>
        <end position="201"/>
    </location>
</feature>
<feature type="compositionally biased region" description="Acidic residues" evidence="1">
    <location>
        <begin position="294"/>
        <end position="307"/>
    </location>
</feature>
<keyword evidence="4" id="KW-1185">Reference proteome</keyword>
<feature type="region of interest" description="Disordered" evidence="1">
    <location>
        <begin position="186"/>
        <end position="221"/>
    </location>
</feature>
<dbReference type="Pfam" id="PF22936">
    <property type="entry name" value="Pol_BBD"/>
    <property type="match status" value="1"/>
</dbReference>
<dbReference type="InterPro" id="IPR054722">
    <property type="entry name" value="PolX-like_BBD"/>
</dbReference>
<dbReference type="Proteomes" id="UP000800200">
    <property type="component" value="Unassembled WGS sequence"/>
</dbReference>
<feature type="region of interest" description="Disordered" evidence="1">
    <location>
        <begin position="361"/>
        <end position="381"/>
    </location>
</feature>
<reference evidence="3" key="1">
    <citation type="journal article" date="2020" name="Stud. Mycol.">
        <title>101 Dothideomycetes genomes: a test case for predicting lifestyles and emergence of pathogens.</title>
        <authorList>
            <person name="Haridas S."/>
            <person name="Albert R."/>
            <person name="Binder M."/>
            <person name="Bloem J."/>
            <person name="Labutti K."/>
            <person name="Salamov A."/>
            <person name="Andreopoulos B."/>
            <person name="Baker S."/>
            <person name="Barry K."/>
            <person name="Bills G."/>
            <person name="Bluhm B."/>
            <person name="Cannon C."/>
            <person name="Castanera R."/>
            <person name="Culley D."/>
            <person name="Daum C."/>
            <person name="Ezra D."/>
            <person name="Gonzalez J."/>
            <person name="Henrissat B."/>
            <person name="Kuo A."/>
            <person name="Liang C."/>
            <person name="Lipzen A."/>
            <person name="Lutzoni F."/>
            <person name="Magnuson J."/>
            <person name="Mondo S."/>
            <person name="Nolan M."/>
            <person name="Ohm R."/>
            <person name="Pangilinan J."/>
            <person name="Park H.-J."/>
            <person name="Ramirez L."/>
            <person name="Alfaro M."/>
            <person name="Sun H."/>
            <person name="Tritt A."/>
            <person name="Yoshinaga Y."/>
            <person name="Zwiers L.-H."/>
            <person name="Turgeon B."/>
            <person name="Goodwin S."/>
            <person name="Spatafora J."/>
            <person name="Crous P."/>
            <person name="Grigoriev I."/>
        </authorList>
    </citation>
    <scope>NUCLEOTIDE SEQUENCE</scope>
    <source>
        <strain evidence="3">CBS 207.26</strain>
    </source>
</reference>
<dbReference type="PANTHER" id="PTHR40628">
    <property type="entry name" value="CHROMO DOMAIN-CONTAINING PROTEIN"/>
    <property type="match status" value="1"/>
</dbReference>
<dbReference type="OrthoDB" id="4232400at2759"/>
<evidence type="ECO:0000256" key="1">
    <source>
        <dbReference type="SAM" id="MobiDB-lite"/>
    </source>
</evidence>
<evidence type="ECO:0000313" key="3">
    <source>
        <dbReference type="EMBL" id="KAF2182367.1"/>
    </source>
</evidence>
<feature type="domain" description="Retrovirus-related Pol polyprotein from transposon TNT 1-94-like beta-barrel" evidence="2">
    <location>
        <begin position="14"/>
        <end position="103"/>
    </location>
</feature>
<protein>
    <recommendedName>
        <fullName evidence="2">Retrovirus-related Pol polyprotein from transposon TNT 1-94-like beta-barrel domain-containing protein</fullName>
    </recommendedName>
</protein>
<gene>
    <name evidence="3" type="ORF">K469DRAFT_711931</name>
</gene>
<evidence type="ECO:0000259" key="2">
    <source>
        <dbReference type="Pfam" id="PF22936"/>
    </source>
</evidence>